<dbReference type="SUPFAM" id="SSF88697">
    <property type="entry name" value="PUA domain-like"/>
    <property type="match status" value="1"/>
</dbReference>
<dbReference type="AlphaFoldDB" id="A0A0U3GFK0"/>
<evidence type="ECO:0000313" key="1">
    <source>
        <dbReference type="EMBL" id="ALU41883.1"/>
    </source>
</evidence>
<name>A0A0U3GFK0_9GAMM</name>
<gene>
    <name evidence="1" type="ORF">AT705_02445</name>
</gene>
<evidence type="ECO:0008006" key="3">
    <source>
        <dbReference type="Google" id="ProtNLM"/>
    </source>
</evidence>
<sequence length="191" mass="22064">MIQSMQMALFPLPVFLLPGGVTRLRIFEQKYLRMVKEAGDDRHFAIGLYKSATEYQTAPWASWVEIIDFGSAEDDILTIDVRSKGLLDIDEVWMESDGLRQARFTARTHWTRTELLPRYQHISDELARIFKQNPELAALYPEPWFEDAAWVAGRFLEVLPFSPEHKEGFCEPDTLPQALKFLDTILTGQND</sequence>
<dbReference type="InterPro" id="IPR015947">
    <property type="entry name" value="PUA-like_sf"/>
</dbReference>
<proteinExistence type="predicted"/>
<dbReference type="EMBL" id="CP013611">
    <property type="protein sequence ID" value="ALU41883.1"/>
    <property type="molecule type" value="Genomic_DNA"/>
</dbReference>
<dbReference type="InterPro" id="IPR046336">
    <property type="entry name" value="Lon_prtase_N_sf"/>
</dbReference>
<dbReference type="Proteomes" id="UP000069015">
    <property type="component" value="Chromosome 1"/>
</dbReference>
<organism evidence="1 2">
    <name type="scientific">Pseudoalteromonas rubra</name>
    <dbReference type="NCBI Taxonomy" id="43658"/>
    <lineage>
        <taxon>Bacteria</taxon>
        <taxon>Pseudomonadati</taxon>
        <taxon>Pseudomonadota</taxon>
        <taxon>Gammaproteobacteria</taxon>
        <taxon>Alteromonadales</taxon>
        <taxon>Pseudoalteromonadaceae</taxon>
        <taxon>Pseudoalteromonas</taxon>
    </lineage>
</organism>
<dbReference type="KEGG" id="prr:AT705_02445"/>
<dbReference type="Gene3D" id="2.30.130.40">
    <property type="entry name" value="LON domain-like"/>
    <property type="match status" value="1"/>
</dbReference>
<protein>
    <recommendedName>
        <fullName evidence="3">Lon N-terminal domain-containing protein</fullName>
    </recommendedName>
</protein>
<accession>A0A0U3GFK0</accession>
<reference evidence="1 2" key="1">
    <citation type="submission" date="2015-12" db="EMBL/GenBank/DDBJ databases">
        <title>Complete genome sequence of Pseudoalteromonas rubra SCSIO 6842, harboring a conjugative plasmid.</title>
        <authorList>
            <person name="Li B."/>
            <person name="Wang X."/>
        </authorList>
    </citation>
    <scope>NUCLEOTIDE SEQUENCE [LARGE SCALE GENOMIC DNA]</scope>
    <source>
        <strain evidence="1 2">SCSIO 6842</strain>
    </source>
</reference>
<evidence type="ECO:0000313" key="2">
    <source>
        <dbReference type="Proteomes" id="UP000069015"/>
    </source>
</evidence>